<dbReference type="STRING" id="337701.SAMN05444398_101338"/>
<feature type="transmembrane region" description="Helical" evidence="1">
    <location>
        <begin position="71"/>
        <end position="91"/>
    </location>
</feature>
<dbReference type="OrthoDB" id="7869508at2"/>
<accession>A0A1M6X9F1</accession>
<proteinExistence type="predicted"/>
<protein>
    <recommendedName>
        <fullName evidence="4">Tellurium resistance protein</fullName>
    </recommendedName>
</protein>
<evidence type="ECO:0000313" key="3">
    <source>
        <dbReference type="Proteomes" id="UP000183974"/>
    </source>
</evidence>
<dbReference type="InterPro" id="IPR047784">
    <property type="entry name" value="TrgA"/>
</dbReference>
<dbReference type="Proteomes" id="UP000183974">
    <property type="component" value="Unassembled WGS sequence"/>
</dbReference>
<feature type="transmembrane region" description="Helical" evidence="1">
    <location>
        <begin position="12"/>
        <end position="30"/>
    </location>
</feature>
<feature type="transmembrane region" description="Helical" evidence="1">
    <location>
        <begin position="129"/>
        <end position="148"/>
    </location>
</feature>
<organism evidence="2 3">
    <name type="scientific">Roseovarius pacificus</name>
    <dbReference type="NCBI Taxonomy" id="337701"/>
    <lineage>
        <taxon>Bacteria</taxon>
        <taxon>Pseudomonadati</taxon>
        <taxon>Pseudomonadota</taxon>
        <taxon>Alphaproteobacteria</taxon>
        <taxon>Rhodobacterales</taxon>
        <taxon>Roseobacteraceae</taxon>
        <taxon>Roseovarius</taxon>
    </lineage>
</organism>
<keyword evidence="3" id="KW-1185">Reference proteome</keyword>
<evidence type="ECO:0000313" key="2">
    <source>
        <dbReference type="EMBL" id="SHL02554.1"/>
    </source>
</evidence>
<dbReference type="EMBL" id="FRBR01000001">
    <property type="protein sequence ID" value="SHL02554.1"/>
    <property type="molecule type" value="Genomic_DNA"/>
</dbReference>
<keyword evidence="1" id="KW-0812">Transmembrane</keyword>
<keyword evidence="1" id="KW-1133">Transmembrane helix</keyword>
<evidence type="ECO:0008006" key="4">
    <source>
        <dbReference type="Google" id="ProtNLM"/>
    </source>
</evidence>
<keyword evidence="1" id="KW-0472">Membrane</keyword>
<reference evidence="2 3" key="1">
    <citation type="submission" date="2016-11" db="EMBL/GenBank/DDBJ databases">
        <authorList>
            <person name="Jaros S."/>
            <person name="Januszkiewicz K."/>
            <person name="Wedrychowicz H."/>
        </authorList>
    </citation>
    <scope>NUCLEOTIDE SEQUENCE [LARGE SCALE GENOMIC DNA]</scope>
    <source>
        <strain evidence="2 3">DSM 29589</strain>
    </source>
</reference>
<feature type="transmembrane region" description="Helical" evidence="1">
    <location>
        <begin position="42"/>
        <end position="59"/>
    </location>
</feature>
<sequence length="152" mass="16341">MPLTDNMPTMGRLVAAILLGAAGWLVSDLIRPLMPEGTDFGMFNFVNAGLGILVGWRVVGKRLGRGYPNALSAGLTGAVALVFWGLFVQSLNEMLAMALDRRFTGLMQAINAMFKIMTEYALVLVDAQVIGALVIAGLVTGLIGEWVARRWS</sequence>
<dbReference type="AlphaFoldDB" id="A0A1M6X9F1"/>
<dbReference type="NCBIfam" id="NF033773">
    <property type="entry name" value="tellur_TrgA"/>
    <property type="match status" value="1"/>
</dbReference>
<gene>
    <name evidence="2" type="ORF">SAMN05444398_101338</name>
</gene>
<evidence type="ECO:0000256" key="1">
    <source>
        <dbReference type="SAM" id="Phobius"/>
    </source>
</evidence>
<name>A0A1M6X9F1_9RHOB</name>
<dbReference type="RefSeq" id="WP_084728789.1">
    <property type="nucleotide sequence ID" value="NZ_BMLR01000001.1"/>
</dbReference>